<dbReference type="EMBL" id="BARU01009218">
    <property type="protein sequence ID" value="GAH34099.1"/>
    <property type="molecule type" value="Genomic_DNA"/>
</dbReference>
<accession>X1FXP9</accession>
<comment type="caution">
    <text evidence="1">The sequence shown here is derived from an EMBL/GenBank/DDBJ whole genome shotgun (WGS) entry which is preliminary data.</text>
</comment>
<proteinExistence type="predicted"/>
<protein>
    <submittedName>
        <fullName evidence="1">Uncharacterized protein</fullName>
    </submittedName>
</protein>
<name>X1FXP9_9ZZZZ</name>
<sequence length="50" mass="5584">MAIIKDGEQAREILLEIIKSGKSIPCFCTESVYTTEAIFKGAKDYKSENN</sequence>
<dbReference type="AlphaFoldDB" id="X1FXP9"/>
<organism evidence="1">
    <name type="scientific">marine sediment metagenome</name>
    <dbReference type="NCBI Taxonomy" id="412755"/>
    <lineage>
        <taxon>unclassified sequences</taxon>
        <taxon>metagenomes</taxon>
        <taxon>ecological metagenomes</taxon>
    </lineage>
</organism>
<evidence type="ECO:0000313" key="1">
    <source>
        <dbReference type="EMBL" id="GAH34099.1"/>
    </source>
</evidence>
<reference evidence="1" key="1">
    <citation type="journal article" date="2014" name="Front. Microbiol.">
        <title>High frequency of phylogenetically diverse reductive dehalogenase-homologous genes in deep subseafloor sedimentary metagenomes.</title>
        <authorList>
            <person name="Kawai M."/>
            <person name="Futagami T."/>
            <person name="Toyoda A."/>
            <person name="Takaki Y."/>
            <person name="Nishi S."/>
            <person name="Hori S."/>
            <person name="Arai W."/>
            <person name="Tsubouchi T."/>
            <person name="Morono Y."/>
            <person name="Uchiyama I."/>
            <person name="Ito T."/>
            <person name="Fujiyama A."/>
            <person name="Inagaki F."/>
            <person name="Takami H."/>
        </authorList>
    </citation>
    <scope>NUCLEOTIDE SEQUENCE</scope>
    <source>
        <strain evidence="1">Expedition CK06-06</strain>
    </source>
</reference>
<feature type="non-terminal residue" evidence="1">
    <location>
        <position position="50"/>
    </location>
</feature>
<gene>
    <name evidence="1" type="ORF">S03H2_17832</name>
</gene>